<dbReference type="Gene3D" id="1.10.630.10">
    <property type="entry name" value="Cytochrome P450"/>
    <property type="match status" value="1"/>
</dbReference>
<protein>
    <recommendedName>
        <fullName evidence="9">Cytochrome P450</fullName>
    </recommendedName>
</protein>
<accession>A0ABR0EPW9</accession>
<keyword evidence="4 5" id="KW-0408">Iron</keyword>
<comment type="caution">
    <text evidence="7">The sequence shown here is derived from an EMBL/GenBank/DDBJ whole genome shotgun (WGS) entry which is preliminary data.</text>
</comment>
<sequence length="553" mass="62295">MQSRFIRPKNRILPSHMAMTTVTDAQEIGDASMLSTLRIEQATPTVLLFVAIAIISRLFYTSIVKPRRSNLRHIPCPDQGFFLFRLFHEPTARELEQWLDELPHKGLIRYYGLWNQERIFIASAEAAKDLLITEAYKFEKPELQRLLAGNVAAEGLLLQEGATHKAARKAFQPAFHADHIRRAYPTMWETAYDLVNAITLQSHAQHHKAGSETRSSEGVGILKPISAATIDIIGRWAFSKDFNAVQDPSAKFGRTYIQILKTTKHGQRMLHRAAIIGPKIALQLPLRAVKTIKRGVSLVVNTADEIVQEHEKCQDTKSNDMLSMVMKTGHFSHSDLVVQTVHFLAAGTETIAGSVAWAIHLLSRHPEMQTRLRDEIRQQLPSPCSVNGHSDIRESDFAGMKYLDAVIKEALRFHSINTLLWRECVSPARILDTDIPVGTKVVFSPWTMGRDPKHWGPDARTFNPDRWLGETSACDNVHAFLTFGAGPRRCIGEQLARAEMRCLLAGLVGRFEFSPLAPEDESDDGLEIGDQAALTLFKIFEHWKIHAREVEGW</sequence>
<dbReference type="EMBL" id="JAXOVC010000004">
    <property type="protein sequence ID" value="KAK4503181.1"/>
    <property type="molecule type" value="Genomic_DNA"/>
</dbReference>
<dbReference type="PRINTS" id="PR00385">
    <property type="entry name" value="P450"/>
</dbReference>
<dbReference type="Proteomes" id="UP001305779">
    <property type="component" value="Unassembled WGS sequence"/>
</dbReference>
<comment type="similarity">
    <text evidence="2 5">Belongs to the cytochrome P450 family.</text>
</comment>
<proteinExistence type="inferred from homology"/>
<evidence type="ECO:0000256" key="4">
    <source>
        <dbReference type="ARBA" id="ARBA00023004"/>
    </source>
</evidence>
<dbReference type="PANTHER" id="PTHR24305">
    <property type="entry name" value="CYTOCHROME P450"/>
    <property type="match status" value="1"/>
</dbReference>
<keyword evidence="5" id="KW-0503">Monooxygenase</keyword>
<evidence type="ECO:0000256" key="6">
    <source>
        <dbReference type="SAM" id="Phobius"/>
    </source>
</evidence>
<dbReference type="PANTHER" id="PTHR24305:SF166">
    <property type="entry name" value="CYTOCHROME P450 12A4, MITOCHONDRIAL-RELATED"/>
    <property type="match status" value="1"/>
</dbReference>
<evidence type="ECO:0000313" key="8">
    <source>
        <dbReference type="Proteomes" id="UP001305779"/>
    </source>
</evidence>
<dbReference type="SUPFAM" id="SSF48264">
    <property type="entry name" value="Cytochrome P450"/>
    <property type="match status" value="1"/>
</dbReference>
<dbReference type="PROSITE" id="PS00086">
    <property type="entry name" value="CYTOCHROME_P450"/>
    <property type="match status" value="1"/>
</dbReference>
<dbReference type="Pfam" id="PF00067">
    <property type="entry name" value="p450"/>
    <property type="match status" value="1"/>
</dbReference>
<keyword evidence="5" id="KW-0560">Oxidoreductase</keyword>
<evidence type="ECO:0000256" key="2">
    <source>
        <dbReference type="ARBA" id="ARBA00010617"/>
    </source>
</evidence>
<dbReference type="InterPro" id="IPR036396">
    <property type="entry name" value="Cyt_P450_sf"/>
</dbReference>
<keyword evidence="8" id="KW-1185">Reference proteome</keyword>
<keyword evidence="3 5" id="KW-0479">Metal-binding</keyword>
<comment type="cofactor">
    <cofactor evidence="1">
        <name>heme</name>
        <dbReference type="ChEBI" id="CHEBI:30413"/>
    </cofactor>
</comment>
<reference evidence="7 8" key="1">
    <citation type="journal article" date="2023" name="G3 (Bethesda)">
        <title>A chromosome-level genome assembly of Zasmidium syzygii isolated from banana leaves.</title>
        <authorList>
            <person name="van Westerhoven A.C."/>
            <person name="Mehrabi R."/>
            <person name="Talebi R."/>
            <person name="Steentjes M.B.F."/>
            <person name="Corcolon B."/>
            <person name="Chong P.A."/>
            <person name="Kema G.H.J."/>
            <person name="Seidl M.F."/>
        </authorList>
    </citation>
    <scope>NUCLEOTIDE SEQUENCE [LARGE SCALE GENOMIC DNA]</scope>
    <source>
        <strain evidence="7 8">P124</strain>
    </source>
</reference>
<evidence type="ECO:0000256" key="3">
    <source>
        <dbReference type="ARBA" id="ARBA00022723"/>
    </source>
</evidence>
<keyword evidence="6" id="KW-0472">Membrane</keyword>
<keyword evidence="5" id="KW-0349">Heme</keyword>
<evidence type="ECO:0008006" key="9">
    <source>
        <dbReference type="Google" id="ProtNLM"/>
    </source>
</evidence>
<keyword evidence="6" id="KW-0812">Transmembrane</keyword>
<evidence type="ECO:0000313" key="7">
    <source>
        <dbReference type="EMBL" id="KAK4503181.1"/>
    </source>
</evidence>
<dbReference type="InterPro" id="IPR017972">
    <property type="entry name" value="Cyt_P450_CS"/>
</dbReference>
<feature type="transmembrane region" description="Helical" evidence="6">
    <location>
        <begin position="42"/>
        <end position="60"/>
    </location>
</feature>
<keyword evidence="6" id="KW-1133">Transmembrane helix</keyword>
<dbReference type="InterPro" id="IPR001128">
    <property type="entry name" value="Cyt_P450"/>
</dbReference>
<name>A0ABR0EPW9_ZASCE</name>
<dbReference type="PRINTS" id="PR00463">
    <property type="entry name" value="EP450I"/>
</dbReference>
<dbReference type="InterPro" id="IPR002401">
    <property type="entry name" value="Cyt_P450_E_grp-I"/>
</dbReference>
<dbReference type="InterPro" id="IPR050121">
    <property type="entry name" value="Cytochrome_P450_monoxygenase"/>
</dbReference>
<organism evidence="7 8">
    <name type="scientific">Zasmidium cellare</name>
    <name type="common">Wine cellar mold</name>
    <name type="synonym">Racodium cellare</name>
    <dbReference type="NCBI Taxonomy" id="395010"/>
    <lineage>
        <taxon>Eukaryota</taxon>
        <taxon>Fungi</taxon>
        <taxon>Dikarya</taxon>
        <taxon>Ascomycota</taxon>
        <taxon>Pezizomycotina</taxon>
        <taxon>Dothideomycetes</taxon>
        <taxon>Dothideomycetidae</taxon>
        <taxon>Mycosphaerellales</taxon>
        <taxon>Mycosphaerellaceae</taxon>
        <taxon>Zasmidium</taxon>
    </lineage>
</organism>
<evidence type="ECO:0000256" key="1">
    <source>
        <dbReference type="ARBA" id="ARBA00001971"/>
    </source>
</evidence>
<evidence type="ECO:0000256" key="5">
    <source>
        <dbReference type="RuleBase" id="RU000461"/>
    </source>
</evidence>
<gene>
    <name evidence="7" type="ORF">PRZ48_006609</name>
</gene>